<evidence type="ECO:0000313" key="8">
    <source>
        <dbReference type="Proteomes" id="UP000515153"/>
    </source>
</evidence>
<sequence>MPRQNFFLVGSESDHVTLDISGTEDLEDLKRDLASAFSICNPKTVSFHDAQGTAELASAKSILDHSGLVGIKVSGNAVRSPYGPRELPFVGHHFQLYPDYLGNIDRLFERYGSVIKTVNMGTTTYLTNDPLVSEAVLSESPYFTKTTSDPGHPLFFMQNQTALFTCDTTSPAFKVSHKFVPPSLAPRAVRCYIGIMQRAIEQSYGVFDELDANGKAFNVYQYMFKMAGQIIYRVVLGLDVGHFTTMDTRPHRIIVLLGEYMQLMKKTSLQPRWYRYLPFGEHRRVGEMRQRIFALIQRAMDEAPIAEDGGADLPMHEAAVRASCVADYLRRAVDEEGNKLPKEYRLSNTVSLVGAGFVTSASLLSWLLYSLTHYPGHQERLLQELVDHAPPPDEAWDYDVVTSLPFLDSFVKETHRMHNPSFQTARNVKADVVLPGGWLVPAGSIVIPPFPSLHKSPDQWENPGRFDPDRWLDGRDQPRRHRMAYTPFAAGPRGCIGYTLATLEAKLCIANLVHRYEFVDASREPVEYDPEFLVIRPLNFYVRARRRSNWPPKSASTAS</sequence>
<keyword evidence="8" id="KW-1185">Reference proteome</keyword>
<gene>
    <name evidence="9" type="ORF">PgNI_06636</name>
</gene>
<dbReference type="GO" id="GO:0016705">
    <property type="term" value="F:oxidoreductase activity, acting on paired donors, with incorporation or reduction of molecular oxygen"/>
    <property type="evidence" value="ECO:0007669"/>
    <property type="project" value="InterPro"/>
</dbReference>
<dbReference type="RefSeq" id="XP_030982694.1">
    <property type="nucleotide sequence ID" value="XM_031126657.1"/>
</dbReference>
<dbReference type="GO" id="GO:0005506">
    <property type="term" value="F:iron ion binding"/>
    <property type="evidence" value="ECO:0007669"/>
    <property type="project" value="InterPro"/>
</dbReference>
<protein>
    <submittedName>
        <fullName evidence="9">Uncharacterized protein</fullName>
    </submittedName>
</protein>
<keyword evidence="3 7" id="KW-0349">Heme</keyword>
<dbReference type="PANTHER" id="PTHR24305">
    <property type="entry name" value="CYTOCHROME P450"/>
    <property type="match status" value="1"/>
</dbReference>
<evidence type="ECO:0000256" key="3">
    <source>
        <dbReference type="ARBA" id="ARBA00022617"/>
    </source>
</evidence>
<dbReference type="FunFam" id="1.10.630.10:FF:000090">
    <property type="entry name" value="Cytochrome P450 monooxygenase"/>
    <property type="match status" value="1"/>
</dbReference>
<dbReference type="Proteomes" id="UP000515153">
    <property type="component" value="Chromosome I"/>
</dbReference>
<reference evidence="9" key="2">
    <citation type="submission" date="2019-10" db="EMBL/GenBank/DDBJ databases">
        <authorList>
            <consortium name="NCBI Genome Project"/>
        </authorList>
    </citation>
    <scope>NUCLEOTIDE SEQUENCE</scope>
    <source>
        <strain evidence="9">NI907</strain>
    </source>
</reference>
<evidence type="ECO:0000256" key="7">
    <source>
        <dbReference type="PIRSR" id="PIRSR602403-1"/>
    </source>
</evidence>
<dbReference type="KEGG" id="pgri:PgNI_06636"/>
<dbReference type="Pfam" id="PF00067">
    <property type="entry name" value="p450"/>
    <property type="match status" value="1"/>
</dbReference>
<comment type="similarity">
    <text evidence="2">Belongs to the cytochrome P450 family.</text>
</comment>
<comment type="cofactor">
    <cofactor evidence="1 7">
        <name>heme</name>
        <dbReference type="ChEBI" id="CHEBI:30413"/>
    </cofactor>
</comment>
<dbReference type="InterPro" id="IPR036396">
    <property type="entry name" value="Cyt_P450_sf"/>
</dbReference>
<keyword evidence="6" id="KW-0503">Monooxygenase</keyword>
<dbReference type="CDD" id="cd00302">
    <property type="entry name" value="cytochrome_P450"/>
    <property type="match status" value="1"/>
</dbReference>
<evidence type="ECO:0000256" key="5">
    <source>
        <dbReference type="ARBA" id="ARBA00023004"/>
    </source>
</evidence>
<dbReference type="InterPro" id="IPR001128">
    <property type="entry name" value="Cyt_P450"/>
</dbReference>
<dbReference type="PANTHER" id="PTHR24305:SF87">
    <property type="entry name" value="CYTOCHROME P450 MONOOXYGENASE ALND-RELATED"/>
    <property type="match status" value="1"/>
</dbReference>
<reference evidence="9" key="3">
    <citation type="submission" date="2025-08" db="UniProtKB">
        <authorList>
            <consortium name="RefSeq"/>
        </authorList>
    </citation>
    <scope>IDENTIFICATION</scope>
    <source>
        <strain evidence="9">NI907</strain>
    </source>
</reference>
<dbReference type="Gene3D" id="1.10.630.10">
    <property type="entry name" value="Cytochrome P450"/>
    <property type="match status" value="1"/>
</dbReference>
<proteinExistence type="inferred from homology"/>
<evidence type="ECO:0000256" key="2">
    <source>
        <dbReference type="ARBA" id="ARBA00010617"/>
    </source>
</evidence>
<evidence type="ECO:0000256" key="4">
    <source>
        <dbReference type="ARBA" id="ARBA00022723"/>
    </source>
</evidence>
<evidence type="ECO:0000313" key="9">
    <source>
        <dbReference type="RefSeq" id="XP_030982694.1"/>
    </source>
</evidence>
<dbReference type="InterPro" id="IPR050121">
    <property type="entry name" value="Cytochrome_P450_monoxygenase"/>
</dbReference>
<name>A0A6P8B6Q3_PYRGI</name>
<dbReference type="AlphaFoldDB" id="A0A6P8B6Q3"/>
<dbReference type="GeneID" id="41961566"/>
<reference evidence="8 9" key="1">
    <citation type="journal article" date="2019" name="Mol. Biol. Evol.">
        <title>Blast fungal genomes show frequent chromosomal changes, gene gains and losses, and effector gene turnover.</title>
        <authorList>
            <person name="Gomez Luciano L.B."/>
            <person name="Jason Tsai I."/>
            <person name="Chuma I."/>
            <person name="Tosa Y."/>
            <person name="Chen Y.H."/>
            <person name="Li J.Y."/>
            <person name="Li M.Y."/>
            <person name="Jade Lu M.Y."/>
            <person name="Nakayashiki H."/>
            <person name="Li W.H."/>
        </authorList>
    </citation>
    <scope>NUCLEOTIDE SEQUENCE [LARGE SCALE GENOMIC DNA]</scope>
    <source>
        <strain evidence="8 9">NI907</strain>
    </source>
</reference>
<dbReference type="GO" id="GO:0004497">
    <property type="term" value="F:monooxygenase activity"/>
    <property type="evidence" value="ECO:0007669"/>
    <property type="project" value="UniProtKB-KW"/>
</dbReference>
<dbReference type="SUPFAM" id="SSF48264">
    <property type="entry name" value="Cytochrome P450"/>
    <property type="match status" value="1"/>
</dbReference>
<organism evidence="8 9">
    <name type="scientific">Pyricularia grisea</name>
    <name type="common">Crabgrass-specific blast fungus</name>
    <name type="synonym">Magnaporthe grisea</name>
    <dbReference type="NCBI Taxonomy" id="148305"/>
    <lineage>
        <taxon>Eukaryota</taxon>
        <taxon>Fungi</taxon>
        <taxon>Dikarya</taxon>
        <taxon>Ascomycota</taxon>
        <taxon>Pezizomycotina</taxon>
        <taxon>Sordariomycetes</taxon>
        <taxon>Sordariomycetidae</taxon>
        <taxon>Magnaporthales</taxon>
        <taxon>Pyriculariaceae</taxon>
        <taxon>Pyricularia</taxon>
    </lineage>
</organism>
<evidence type="ECO:0000256" key="1">
    <source>
        <dbReference type="ARBA" id="ARBA00001971"/>
    </source>
</evidence>
<dbReference type="PRINTS" id="PR00385">
    <property type="entry name" value="P450"/>
</dbReference>
<accession>A0A6P8B6Q3</accession>
<dbReference type="InterPro" id="IPR002403">
    <property type="entry name" value="Cyt_P450_E_grp-IV"/>
</dbReference>
<evidence type="ECO:0000256" key="6">
    <source>
        <dbReference type="ARBA" id="ARBA00023033"/>
    </source>
</evidence>
<dbReference type="GO" id="GO:0020037">
    <property type="term" value="F:heme binding"/>
    <property type="evidence" value="ECO:0007669"/>
    <property type="project" value="InterPro"/>
</dbReference>
<keyword evidence="6" id="KW-0560">Oxidoreductase</keyword>
<feature type="binding site" description="axial binding residue" evidence="7">
    <location>
        <position position="495"/>
    </location>
    <ligand>
        <name>heme</name>
        <dbReference type="ChEBI" id="CHEBI:30413"/>
    </ligand>
    <ligandPart>
        <name>Fe</name>
        <dbReference type="ChEBI" id="CHEBI:18248"/>
    </ligandPart>
</feature>
<keyword evidence="5 7" id="KW-0408">Iron</keyword>
<dbReference type="PRINTS" id="PR00465">
    <property type="entry name" value="EP450IV"/>
</dbReference>
<keyword evidence="4 7" id="KW-0479">Metal-binding</keyword>